<dbReference type="AlphaFoldDB" id="A0A1M5IL18"/>
<evidence type="ECO:0000313" key="2">
    <source>
        <dbReference type="EMBL" id="SHG28610.1"/>
    </source>
</evidence>
<keyword evidence="1" id="KW-0472">Membrane</keyword>
<keyword evidence="3" id="KW-1185">Reference proteome</keyword>
<evidence type="ECO:0000313" key="3">
    <source>
        <dbReference type="Proteomes" id="UP000183988"/>
    </source>
</evidence>
<accession>A0A1M5IL18</accession>
<dbReference type="Proteomes" id="UP000183988">
    <property type="component" value="Unassembled WGS sequence"/>
</dbReference>
<gene>
    <name evidence="2" type="ORF">SAMN05216225_102450</name>
</gene>
<dbReference type="EMBL" id="FQVW01000024">
    <property type="protein sequence ID" value="SHG28610.1"/>
    <property type="molecule type" value="Genomic_DNA"/>
</dbReference>
<keyword evidence="1" id="KW-1133">Transmembrane helix</keyword>
<feature type="transmembrane region" description="Helical" evidence="1">
    <location>
        <begin position="132"/>
        <end position="153"/>
    </location>
</feature>
<sequence>MNKFKFWIKIRDSFWFTPTVYGAFSIISVVVFHLIDEMILTDLEHRLPEILFIEEEIAKGLYTSLVTAILTMTTISFSVIMVVLTTYSSQFSPRTLQDFMQSKVTHHVLGVFSFGFIFALGNLVLLGMHDTMVGPILMSIIAIVCLAFFIYFIHHASKWLQVSSLIQFIHVDSVKVIQNYSNKKDFGEYETWDEEEVKNITERSTHELLSKHSGYIQKIEWSMLVKWAKEKETVIVLKQEIGNYVTKGLPILSVNEKIPVEQLETIEEWIIIGNERTDLEDIEFNIQKLVEIAVKAVSPSINDPDTAIDCINRIGSILSDLGKHYKNVGFLTDQEGQLRLIKRVKTFEDYLYKSFYQIVYYGKEDVSVCYGILEILYKIALSNNEELKRKVWAFHYYIVNSIAWDSLEEYDRRHLESMYDKLKQACGK</sequence>
<feature type="transmembrane region" description="Helical" evidence="1">
    <location>
        <begin position="61"/>
        <end position="87"/>
    </location>
</feature>
<proteinExistence type="predicted"/>
<feature type="transmembrane region" description="Helical" evidence="1">
    <location>
        <begin position="12"/>
        <end position="35"/>
    </location>
</feature>
<keyword evidence="1" id="KW-0812">Transmembrane</keyword>
<dbReference type="RefSeq" id="WP_084063301.1">
    <property type="nucleotide sequence ID" value="NZ_FQVW01000024.1"/>
</dbReference>
<evidence type="ECO:0000256" key="1">
    <source>
        <dbReference type="SAM" id="Phobius"/>
    </source>
</evidence>
<dbReference type="OrthoDB" id="2955631at2"/>
<dbReference type="Pfam" id="PF10011">
    <property type="entry name" value="DUF2254"/>
    <property type="match status" value="1"/>
</dbReference>
<name>A0A1M5IL18_9BACI</name>
<protein>
    <submittedName>
        <fullName evidence="2">Uncharacterized membrane protein</fullName>
    </submittedName>
</protein>
<feature type="transmembrane region" description="Helical" evidence="1">
    <location>
        <begin position="108"/>
        <end position="126"/>
    </location>
</feature>
<dbReference type="STRING" id="930117.SAMN05216225_102450"/>
<dbReference type="InterPro" id="IPR018723">
    <property type="entry name" value="DUF2254_membrane"/>
</dbReference>
<reference evidence="2 3" key="1">
    <citation type="submission" date="2016-11" db="EMBL/GenBank/DDBJ databases">
        <authorList>
            <person name="Jaros S."/>
            <person name="Januszkiewicz K."/>
            <person name="Wedrychowicz H."/>
        </authorList>
    </citation>
    <scope>NUCLEOTIDE SEQUENCE [LARGE SCALE GENOMIC DNA]</scope>
    <source>
        <strain evidence="2 3">IBRC-M 10683</strain>
    </source>
</reference>
<organism evidence="2 3">
    <name type="scientific">Ornithinibacillus halophilus</name>
    <dbReference type="NCBI Taxonomy" id="930117"/>
    <lineage>
        <taxon>Bacteria</taxon>
        <taxon>Bacillati</taxon>
        <taxon>Bacillota</taxon>
        <taxon>Bacilli</taxon>
        <taxon>Bacillales</taxon>
        <taxon>Bacillaceae</taxon>
        <taxon>Ornithinibacillus</taxon>
    </lineage>
</organism>